<reference evidence="8" key="1">
    <citation type="submission" date="2021-02" db="EMBL/GenBank/DDBJ databases">
        <authorList>
            <person name="Nowell W R."/>
        </authorList>
    </citation>
    <scope>NUCLEOTIDE SEQUENCE</scope>
</reference>
<evidence type="ECO:0000256" key="6">
    <source>
        <dbReference type="ARBA" id="ARBA00067416"/>
    </source>
</evidence>
<dbReference type="PANTHER" id="PTHR12855">
    <property type="entry name" value="DNA METHYLTRANSFERASE 1-ASSOCIATED PROTEIN 1 FAMILY MEMBER"/>
    <property type="match status" value="1"/>
</dbReference>
<dbReference type="PANTHER" id="PTHR12855:SF10">
    <property type="entry name" value="DNA METHYLTRANSFERASE 1-ASSOCIATED PROTEIN 1"/>
    <property type="match status" value="1"/>
</dbReference>
<evidence type="ECO:0000256" key="4">
    <source>
        <dbReference type="ARBA" id="ARBA00023163"/>
    </source>
</evidence>
<sequence length="235" mass="28153">MANADVLDILSDAITPTNRGSANNDEIIRPKKNIRRPEGMKREVWSLIAQDDRESVPIVPIVTKSGGNSYAKWIKHSSMKVRSWQWTPFTNSARKYPFAKFNKHVDVIAYTDNEYEQYLQDKNWTPTETDLLFDLCRRFELKFLIIHDRLNNILYSDRSVEDLKETYYTICSTLEYIRTKRHIDKYNFDAAHERRRKEQLNKLLSRTKAEEEEELYLMNELKRIENERKERERII</sequence>
<dbReference type="Pfam" id="PF16282">
    <property type="entry name" value="SANT_DAMP1_like"/>
    <property type="match status" value="1"/>
</dbReference>
<comment type="subcellular location">
    <subcellularLocation>
        <location evidence="1">Nucleus</location>
    </subcellularLocation>
</comment>
<organism evidence="8 10">
    <name type="scientific">Rotaria sordida</name>
    <dbReference type="NCBI Taxonomy" id="392033"/>
    <lineage>
        <taxon>Eukaryota</taxon>
        <taxon>Metazoa</taxon>
        <taxon>Spiralia</taxon>
        <taxon>Gnathifera</taxon>
        <taxon>Rotifera</taxon>
        <taxon>Eurotatoria</taxon>
        <taxon>Bdelloidea</taxon>
        <taxon>Philodinida</taxon>
        <taxon>Philodinidae</taxon>
        <taxon>Rotaria</taxon>
    </lineage>
</organism>
<name>A0A814XRF9_9BILA</name>
<protein>
    <recommendedName>
        <fullName evidence="6">DNA methyltransferase 1-associated protein 1</fullName>
    </recommendedName>
</protein>
<dbReference type="GO" id="GO:0006281">
    <property type="term" value="P:DNA repair"/>
    <property type="evidence" value="ECO:0007669"/>
    <property type="project" value="InterPro"/>
</dbReference>
<dbReference type="FunFam" id="1.10.10.60:FF:000087">
    <property type="entry name" value="DNA methyltransferase 1-associated protein 1"/>
    <property type="match status" value="1"/>
</dbReference>
<dbReference type="GO" id="GO:0035267">
    <property type="term" value="C:NuA4 histone acetyltransferase complex"/>
    <property type="evidence" value="ECO:0007669"/>
    <property type="project" value="InterPro"/>
</dbReference>
<keyword evidence="3" id="KW-0805">Transcription regulation</keyword>
<dbReference type="EMBL" id="CAJNOT010001571">
    <property type="protein sequence ID" value="CAF1219358.1"/>
    <property type="molecule type" value="Genomic_DNA"/>
</dbReference>
<evidence type="ECO:0000313" key="10">
    <source>
        <dbReference type="Proteomes" id="UP000663864"/>
    </source>
</evidence>
<keyword evidence="5" id="KW-0539">Nucleus</keyword>
<dbReference type="Proteomes" id="UP000663864">
    <property type="component" value="Unassembled WGS sequence"/>
</dbReference>
<dbReference type="GO" id="GO:0000812">
    <property type="term" value="C:Swr1 complex"/>
    <property type="evidence" value="ECO:0007669"/>
    <property type="project" value="TreeGrafter"/>
</dbReference>
<accession>A0A814XRF9</accession>
<evidence type="ECO:0000256" key="2">
    <source>
        <dbReference type="ARBA" id="ARBA00022853"/>
    </source>
</evidence>
<evidence type="ECO:0000313" key="8">
    <source>
        <dbReference type="EMBL" id="CAF1219358.1"/>
    </source>
</evidence>
<dbReference type="GO" id="GO:0006338">
    <property type="term" value="P:chromatin remodeling"/>
    <property type="evidence" value="ECO:0007669"/>
    <property type="project" value="InterPro"/>
</dbReference>
<evidence type="ECO:0000256" key="1">
    <source>
        <dbReference type="ARBA" id="ARBA00004123"/>
    </source>
</evidence>
<evidence type="ECO:0000256" key="3">
    <source>
        <dbReference type="ARBA" id="ARBA00023015"/>
    </source>
</evidence>
<dbReference type="AlphaFoldDB" id="A0A814XRF9"/>
<dbReference type="InterPro" id="IPR027109">
    <property type="entry name" value="Swc4/Dmap1"/>
</dbReference>
<dbReference type="EMBL" id="CAJOBD010005249">
    <property type="protein sequence ID" value="CAF4024855.1"/>
    <property type="molecule type" value="Genomic_DNA"/>
</dbReference>
<dbReference type="GO" id="GO:0000122">
    <property type="term" value="P:negative regulation of transcription by RNA polymerase II"/>
    <property type="evidence" value="ECO:0007669"/>
    <property type="project" value="TreeGrafter"/>
</dbReference>
<evidence type="ECO:0000256" key="5">
    <source>
        <dbReference type="ARBA" id="ARBA00023242"/>
    </source>
</evidence>
<keyword evidence="4" id="KW-0804">Transcription</keyword>
<feature type="domain" description="DAMP1 SANT/Myb-like" evidence="7">
    <location>
        <begin position="96"/>
        <end position="174"/>
    </location>
</feature>
<dbReference type="GO" id="GO:0003714">
    <property type="term" value="F:transcription corepressor activity"/>
    <property type="evidence" value="ECO:0007669"/>
    <property type="project" value="TreeGrafter"/>
</dbReference>
<dbReference type="Proteomes" id="UP000663836">
    <property type="component" value="Unassembled WGS sequence"/>
</dbReference>
<gene>
    <name evidence="9" type="ORF">JBS370_LOCUS27627</name>
    <name evidence="8" type="ORF">ZHD862_LOCUS23787</name>
</gene>
<dbReference type="InterPro" id="IPR032563">
    <property type="entry name" value="DAMP1_SANT-like"/>
</dbReference>
<proteinExistence type="predicted"/>
<evidence type="ECO:0000259" key="7">
    <source>
        <dbReference type="Pfam" id="PF16282"/>
    </source>
</evidence>
<keyword evidence="2" id="KW-0156">Chromatin regulator</keyword>
<dbReference type="Gene3D" id="1.10.10.60">
    <property type="entry name" value="Homeodomain-like"/>
    <property type="match status" value="1"/>
</dbReference>
<evidence type="ECO:0000313" key="9">
    <source>
        <dbReference type="EMBL" id="CAF4024855.1"/>
    </source>
</evidence>
<comment type="caution">
    <text evidence="8">The sequence shown here is derived from an EMBL/GenBank/DDBJ whole genome shotgun (WGS) entry which is preliminary data.</text>
</comment>